<feature type="domain" description="Fibronectin type-III" evidence="4">
    <location>
        <begin position="735"/>
        <end position="837"/>
    </location>
</feature>
<feature type="domain" description="Fibronectin type-III" evidence="4">
    <location>
        <begin position="1944"/>
        <end position="2052"/>
    </location>
</feature>
<feature type="domain" description="Fibronectin type-III" evidence="4">
    <location>
        <begin position="2573"/>
        <end position="2664"/>
    </location>
</feature>
<dbReference type="SUPFAM" id="SSF103473">
    <property type="entry name" value="MFS general substrate transporter"/>
    <property type="match status" value="1"/>
</dbReference>
<feature type="compositionally biased region" description="Basic and acidic residues" evidence="2">
    <location>
        <begin position="513"/>
        <end position="532"/>
    </location>
</feature>
<dbReference type="EMBL" id="CAXAMM010004347">
    <property type="protein sequence ID" value="CAK9003298.1"/>
    <property type="molecule type" value="Genomic_DNA"/>
</dbReference>
<keyword evidence="1" id="KW-0677">Repeat</keyword>
<feature type="transmembrane region" description="Helical" evidence="3">
    <location>
        <begin position="82"/>
        <end position="99"/>
    </location>
</feature>
<keyword evidence="3" id="KW-1133">Transmembrane helix</keyword>
<dbReference type="InterPro" id="IPR003961">
    <property type="entry name" value="FN3_dom"/>
</dbReference>
<feature type="domain" description="Fibronectin type-III" evidence="4">
    <location>
        <begin position="838"/>
        <end position="938"/>
    </location>
</feature>
<feature type="domain" description="Fibronectin type-III" evidence="4">
    <location>
        <begin position="1034"/>
        <end position="1133"/>
    </location>
</feature>
<proteinExistence type="predicted"/>
<keyword evidence="6" id="KW-1185">Reference proteome</keyword>
<feature type="domain" description="Fibronectin type-III" evidence="4">
    <location>
        <begin position="2359"/>
        <end position="2465"/>
    </location>
</feature>
<feature type="domain" description="Fibronectin type-III" evidence="4">
    <location>
        <begin position="939"/>
        <end position="1031"/>
    </location>
</feature>
<feature type="domain" description="Fibronectin type-III" evidence="4">
    <location>
        <begin position="1644"/>
        <end position="1740"/>
    </location>
</feature>
<feature type="domain" description="Fibronectin type-III" evidence="4">
    <location>
        <begin position="1848"/>
        <end position="1941"/>
    </location>
</feature>
<feature type="transmembrane region" description="Helical" evidence="3">
    <location>
        <begin position="51"/>
        <end position="73"/>
    </location>
</feature>
<sequence length="2664" mass="281414">MGCFCQCPRFHCGVWMIFFLNFFASFAYHVMAVLLVIYATDEFGFSDQQAGALYGWWGILSSIWTSIASIFAIDNLGSKRTAVFAIVAMISTRGVLVTARNPKTFRFSILVLSPMAEGLLLPVFLVGLKRLTVKEERPMAFSVNYALHNAGGGIADVVIDLFRTWQLKDPHSFVDVFGSLATPTRACLVLTEAALLLSFFLACSLPSSLSTQLSCCKQHVPFEDDESGLAQSPTRGASLRSTIRDNMSILHDRGLWMVAAYSTCLVGVKAQWHHMNATMPKYLVRELGEDAPWGTVNSINYWICALLPPVVTLATAKWRNFPAIFLGSVVMSLSPAFMIFEVSIRATCAWLATMSVGEVIWSPRFNTYSADLSPDGKEGIFMVIAFTPQFLAGLPTGWLSGVLLETYCPDCPSCREPGTGAFCRYNCQAADAPVPCNASAGPNLCSSHQSLCAVPGLSGCPSSCRECSGWSENANGPVLWLWVTILSVIGPLLLLLLRSSAWHEPSDSAKERAYTVADKEGECSDEEAKNGEDEPLEDETERATGPRDSFQVQATKLGASDPVEVEMEGLRRLGGSTFIDATDGVNLPTTNTYTVTGLTLGYYYTFKVAAVNRVVDTNALTDIVPNYAEVNLYAAAAPVVALVLIRSTWRTRGGGFHSNAKRVTSLLDASCQLGNNGANDPINIVLWNGQGQPQITSFTVTGLSGGLIYKFAATALNAAGESLQSTETLVPGGTVPAQMSALVRDPSTNRTTTSVALQWTAPSNDGGSPITGYLVSYDNGDYSDFANNRTYSSTVLSDTFDSLQEGKFLRFLVYAENAIGLSQASPVYRTQVCALPDPVSTFVASEHTDYSVKLTWTPPASTGCVGALITGYKVYMQQGVNPYSLVHDAGPSVLYHVQQGLSAGTTYSFMVYVCAADNCDVGYPTDGLQVTAGYTPSFGANPLTLVQALQNSIELSWTAPSGLAITEYQLYFDNGAGTGGSLVNAIYAGTALSHREDTLNTGSTYRFQIRASNANGFGAFSGISSFVASEAPGVPQNFRYVSSSTYTLQVGWDTPPTVHANEASIVRYEVQWNDQTLITSVQTIATSPAFKVASPTVPLTAGNTYRFQVRACNINECGSWTSQLDLVCGSLPQAPSAPYVISSSLTDIVLGWDYVGKDNGGVPLTQYNIKVSMDGGTTYAAAGSTADSSVYSFTYNCGISQMFFFKVAAVNGVGGSGGEGAESDPTGIYCAPPPQTPAAPGLSATVSTLTVALFQPNAVQLSSSTHTGWRILIDDANDADDTYDEIQVFDTTVLQYTITSGIVTGNYYRVKLKLCSIAGCSTESDIGGPIIAASPPAAPAPVYASASTDTTMTVAWQFSGSNGGAIIQGWYIYVSTDGETWPADTSPSDVIADVNTMQYQITCATYSAGQSVLWVKVAGYSLAGIGTLSGTLASRCSAVPDTPAQPSIVSSSSTHITIGWTAPTATELHNALHQGTKVQFDDGASGPFTSVMLTDTLQVEYTKTGVSAGQTYRFRIQTVSETGESGTSTVLSAVAASVPDAPVVSIVSTSDTALVYSAQLLGSTGGTPITGWNIYASDDGITYPTTPTATEAAAFTSYSLDCTNFGGVNRGQQYFWVKMTAVSSAGEGATSSAVKSRCSAAPGTPAIPSLTASTATSITISFDTNGLSGAYLTGFKVYTDDGNNGPWSIDTITDTTQRTFTKYGLSAGLSYRFKVQVVSEVGTSAASPIATFVSAATPDPPVLSVTVSTNNQIDLAWTPGADGGSPVTGWLVYTSRDGITWTAASNPQYIVSSGTTYTQALDCTDVSKWDNNNVQLQYVYLRVSGVNAAGTGLPSNSYRWRCSEKPGAPAVPTKVSGTSSSVTISYVPTTLNNAVLMGYIVMYDDGLNGAFNEVYVTSTSQTEYTAAGLTAGLDYRFKIKVVSEVGQSDASPVLTVTVGADADPPTAPHYISSSNNNQLTVGWTFPGSDGGVPITAWNVYYAIGYAESNWPDVSLPSTTTAVGTLQVIVDCTNIGGADRSLDFVYFRVAAVTGAGVGQYSPKSRMFCANKPDAPTVTDAFVGTPNSVTINFMEGTLNSAELLAFKVYMNDGLGGALSYRGKVTDTSYRYYTATGLVTDRTYLVEVTVVSSVGESDRSSVMSVRACGAPSKPAAPARKTSTSNTITVQWAAPADNGCPMTGYRLYLDENQDGVAEQEIYPGAGDATDPLDSSLVANVLEFQRTGLVGGTMYGFKLRAYNGRGWTESDWSYIKAAGEPVQMAAPTQEASSGSSTTIVLAWTVPDMQGGTAVGFKAYRNNGDGTSMNSNADATCGMETKPAPQTCTLTGLITGETYTVQMLAINDIGEGPLSTAATLYAAATPAQITDLVNTASATTPSLTFSWTAPSSNGAFIYNYQGEMYYVTGTTTQTWDAGGTQAVPYTTTTGVTLTGLGLIAAEQYKFRVRAVNKMGSGTWSEWSSLTDAPRGFTLDTPTTPTNFGRHSDPAVTGTIKIGWDAITTVNDAGGDAVASVTYEVYAGPTTGTMTSQTLGSPTDTFFSKAVAAGTTYYFQMRSVNSAGLGSAWAGPVGLVSAEVPGVPTLDSVTSTTSQQVVMSWTPNAFDGNSVILHYLVSNDNFVADSQQVLSTQTTYTYTLQNAGATVTYYVKAVNSVGESTAASQSVVVAT</sequence>
<reference evidence="5 6" key="1">
    <citation type="submission" date="2024-02" db="EMBL/GenBank/DDBJ databases">
        <authorList>
            <person name="Chen Y."/>
            <person name="Shah S."/>
            <person name="Dougan E. K."/>
            <person name="Thang M."/>
            <person name="Chan C."/>
        </authorList>
    </citation>
    <scope>NUCLEOTIDE SEQUENCE [LARGE SCALE GENOMIC DNA]</scope>
</reference>
<evidence type="ECO:0000256" key="2">
    <source>
        <dbReference type="SAM" id="MobiDB-lite"/>
    </source>
</evidence>
<dbReference type="InterPro" id="IPR036259">
    <property type="entry name" value="MFS_trans_sf"/>
</dbReference>
<dbReference type="Pfam" id="PF07690">
    <property type="entry name" value="MFS_1"/>
    <property type="match status" value="1"/>
</dbReference>
<protein>
    <submittedName>
        <fullName evidence="5">Twitchin (Uncoordinated protein 22)</fullName>
    </submittedName>
</protein>
<feature type="domain" description="Fibronectin type-III" evidence="4">
    <location>
        <begin position="2147"/>
        <end position="2263"/>
    </location>
</feature>
<dbReference type="SMART" id="SM00060">
    <property type="entry name" value="FN3"/>
    <property type="match status" value="19"/>
</dbReference>
<dbReference type="InterPro" id="IPR036116">
    <property type="entry name" value="FN3_sf"/>
</dbReference>
<keyword evidence="3" id="KW-0812">Transmembrane</keyword>
<dbReference type="InterPro" id="IPR050964">
    <property type="entry name" value="Striated_Muscle_Regulatory"/>
</dbReference>
<dbReference type="PANTHER" id="PTHR13817">
    <property type="entry name" value="TITIN"/>
    <property type="match status" value="1"/>
</dbReference>
<name>A0ABP0ILW8_9DINO</name>
<feature type="domain" description="Fibronectin type-III" evidence="4">
    <location>
        <begin position="1134"/>
        <end position="1234"/>
    </location>
</feature>
<keyword evidence="3" id="KW-0472">Membrane</keyword>
<dbReference type="Proteomes" id="UP001642464">
    <property type="component" value="Unassembled WGS sequence"/>
</dbReference>
<dbReference type="Pfam" id="PF00041">
    <property type="entry name" value="fn3"/>
    <property type="match status" value="7"/>
</dbReference>
<dbReference type="Gene3D" id="2.60.40.10">
    <property type="entry name" value="Immunoglobulins"/>
    <property type="match status" value="18"/>
</dbReference>
<dbReference type="SUPFAM" id="SSF49265">
    <property type="entry name" value="Fibronectin type III"/>
    <property type="match status" value="11"/>
</dbReference>
<dbReference type="Gene3D" id="1.20.1250.20">
    <property type="entry name" value="MFS general substrate transporter like domains"/>
    <property type="match status" value="2"/>
</dbReference>
<evidence type="ECO:0000259" key="4">
    <source>
        <dbReference type="PROSITE" id="PS50853"/>
    </source>
</evidence>
<dbReference type="PANTHER" id="PTHR13817:SF73">
    <property type="entry name" value="FIBRONECTIN TYPE-III DOMAIN-CONTAINING PROTEIN"/>
    <property type="match status" value="1"/>
</dbReference>
<gene>
    <name evidence="5" type="ORF">SCF082_LOCUS7680</name>
</gene>
<feature type="domain" description="Fibronectin type-III" evidence="4">
    <location>
        <begin position="1442"/>
        <end position="1540"/>
    </location>
</feature>
<dbReference type="PROSITE" id="PS50853">
    <property type="entry name" value="FN3"/>
    <property type="match status" value="12"/>
</dbReference>
<evidence type="ECO:0000256" key="3">
    <source>
        <dbReference type="SAM" id="Phobius"/>
    </source>
</evidence>
<organism evidence="5 6">
    <name type="scientific">Durusdinium trenchii</name>
    <dbReference type="NCBI Taxonomy" id="1381693"/>
    <lineage>
        <taxon>Eukaryota</taxon>
        <taxon>Sar</taxon>
        <taxon>Alveolata</taxon>
        <taxon>Dinophyceae</taxon>
        <taxon>Suessiales</taxon>
        <taxon>Symbiodiniaceae</taxon>
        <taxon>Durusdinium</taxon>
    </lineage>
</organism>
<evidence type="ECO:0000313" key="6">
    <source>
        <dbReference type="Proteomes" id="UP001642464"/>
    </source>
</evidence>
<dbReference type="InterPro" id="IPR013783">
    <property type="entry name" value="Ig-like_fold"/>
</dbReference>
<evidence type="ECO:0000313" key="5">
    <source>
        <dbReference type="EMBL" id="CAK9003298.1"/>
    </source>
</evidence>
<feature type="transmembrane region" description="Helical" evidence="3">
    <location>
        <begin position="105"/>
        <end position="128"/>
    </location>
</feature>
<feature type="region of interest" description="Disordered" evidence="2">
    <location>
        <begin position="513"/>
        <end position="550"/>
    </location>
</feature>
<feature type="transmembrane region" description="Helical" evidence="3">
    <location>
        <begin position="12"/>
        <end position="39"/>
    </location>
</feature>
<dbReference type="CDD" id="cd00063">
    <property type="entry name" value="FN3"/>
    <property type="match status" value="12"/>
</dbReference>
<comment type="caution">
    <text evidence="5">The sequence shown here is derived from an EMBL/GenBank/DDBJ whole genome shotgun (WGS) entry which is preliminary data.</text>
</comment>
<dbReference type="InterPro" id="IPR011701">
    <property type="entry name" value="MFS"/>
</dbReference>
<evidence type="ECO:0000256" key="1">
    <source>
        <dbReference type="ARBA" id="ARBA00022737"/>
    </source>
</evidence>
<accession>A0ABP0ILW8</accession>